<dbReference type="PANTHER" id="PTHR48081">
    <property type="entry name" value="AB HYDROLASE SUPERFAMILY PROTEIN C4A8.06C"/>
    <property type="match status" value="1"/>
</dbReference>
<keyword evidence="4" id="KW-1185">Reference proteome</keyword>
<protein>
    <submittedName>
        <fullName evidence="3">Alpha/beta hydrolase</fullName>
    </submittedName>
</protein>
<dbReference type="RefSeq" id="WP_246952672.1">
    <property type="nucleotide sequence ID" value="NZ_JALKII010000007.1"/>
</dbReference>
<proteinExistence type="predicted"/>
<evidence type="ECO:0000313" key="4">
    <source>
        <dbReference type="Proteomes" id="UP001165524"/>
    </source>
</evidence>
<keyword evidence="1 3" id="KW-0378">Hydrolase</keyword>
<dbReference type="Proteomes" id="UP001165524">
    <property type="component" value="Unassembled WGS sequence"/>
</dbReference>
<name>A0ABT0E8S0_9GAMM</name>
<dbReference type="InterPro" id="IPR050300">
    <property type="entry name" value="GDXG_lipolytic_enzyme"/>
</dbReference>
<organism evidence="3 4">
    <name type="scientific">Alcanivorax quisquiliarum</name>
    <dbReference type="NCBI Taxonomy" id="2933565"/>
    <lineage>
        <taxon>Bacteria</taxon>
        <taxon>Pseudomonadati</taxon>
        <taxon>Pseudomonadota</taxon>
        <taxon>Gammaproteobacteria</taxon>
        <taxon>Oceanospirillales</taxon>
        <taxon>Alcanivoracaceae</taxon>
        <taxon>Alcanivorax</taxon>
    </lineage>
</organism>
<gene>
    <name evidence="3" type="ORF">MU846_11005</name>
</gene>
<evidence type="ECO:0000256" key="1">
    <source>
        <dbReference type="ARBA" id="ARBA00022801"/>
    </source>
</evidence>
<comment type="caution">
    <text evidence="3">The sequence shown here is derived from an EMBL/GenBank/DDBJ whole genome shotgun (WGS) entry which is preliminary data.</text>
</comment>
<dbReference type="EMBL" id="JALKII010000007">
    <property type="protein sequence ID" value="MCK0538237.1"/>
    <property type="molecule type" value="Genomic_DNA"/>
</dbReference>
<evidence type="ECO:0000259" key="2">
    <source>
        <dbReference type="Pfam" id="PF07859"/>
    </source>
</evidence>
<dbReference type="PANTHER" id="PTHR48081:SF8">
    <property type="entry name" value="ALPHA_BETA HYDROLASE FOLD-3 DOMAIN-CONTAINING PROTEIN-RELATED"/>
    <property type="match status" value="1"/>
</dbReference>
<accession>A0ABT0E8S0</accession>
<dbReference type="InterPro" id="IPR013094">
    <property type="entry name" value="AB_hydrolase_3"/>
</dbReference>
<feature type="domain" description="Alpha/beta hydrolase fold-3" evidence="2">
    <location>
        <begin position="72"/>
        <end position="272"/>
    </location>
</feature>
<evidence type="ECO:0000313" key="3">
    <source>
        <dbReference type="EMBL" id="MCK0538237.1"/>
    </source>
</evidence>
<reference evidence="3" key="1">
    <citation type="submission" date="2022-04" db="EMBL/GenBank/DDBJ databases">
        <title>Alcanivorax sp. CY1518 draft genome sequence.</title>
        <authorList>
            <person name="Zhao G."/>
            <person name="An M."/>
        </authorList>
    </citation>
    <scope>NUCLEOTIDE SEQUENCE</scope>
    <source>
        <strain evidence="3">CY1518</strain>
    </source>
</reference>
<dbReference type="Gene3D" id="3.40.50.1820">
    <property type="entry name" value="alpha/beta hydrolase"/>
    <property type="match status" value="1"/>
</dbReference>
<dbReference type="SUPFAM" id="SSF53474">
    <property type="entry name" value="alpha/beta-Hydrolases"/>
    <property type="match status" value="1"/>
</dbReference>
<dbReference type="Pfam" id="PF07859">
    <property type="entry name" value="Abhydrolase_3"/>
    <property type="match status" value="1"/>
</dbReference>
<sequence>MPSFTARLVKLFARRAIKRRDLPPQALVAHLRKAFNRPPGITLLPRGVRCTRIETTQFTGDRVATAAPERVILYFHGGAYVAGVTRTYHNLAGRLAQQLNAAVYLPVYPFAPEHPFPAAVNRCLDAYAWLLEEGYSSEQITIGGDSAGGGLTLSTLLGLRDKGLPLPGRAFVFSPASDAHGRGTSLDANDNVDCMLSASMIRTAADVYVSPEQRDNPLASPCLGDYHGMPPLLITVDQDECLYSDAEAVRDKALAAGVKVEWIARQGLFHVWPIMVPWLPEARRELRELVAFIRQH</sequence>
<dbReference type="GO" id="GO:0016787">
    <property type="term" value="F:hydrolase activity"/>
    <property type="evidence" value="ECO:0007669"/>
    <property type="project" value="UniProtKB-KW"/>
</dbReference>
<dbReference type="InterPro" id="IPR029058">
    <property type="entry name" value="AB_hydrolase_fold"/>
</dbReference>